<dbReference type="GO" id="GO:0030288">
    <property type="term" value="C:outer membrane-bounded periplasmic space"/>
    <property type="evidence" value="ECO:0007669"/>
    <property type="project" value="InterPro"/>
</dbReference>
<dbReference type="CDD" id="cd13603">
    <property type="entry name" value="PBP2_TRAP_Siap_TeaA_like"/>
    <property type="match status" value="1"/>
</dbReference>
<dbReference type="RefSeq" id="WP_003330861.1">
    <property type="nucleotide sequence ID" value="NZ_AJLR01000045.1"/>
</dbReference>
<evidence type="ECO:0000256" key="1">
    <source>
        <dbReference type="ARBA" id="ARBA00022729"/>
    </source>
</evidence>
<reference evidence="3 4" key="1">
    <citation type="journal article" date="2012" name="Front. Microbiol.">
        <title>Redundancy and modularity in membrane-associated dissimilatory nitrate reduction in Bacillus.</title>
        <authorList>
            <person name="Heylen K."/>
            <person name="Keltjens J."/>
        </authorList>
    </citation>
    <scope>NUCLEOTIDE SEQUENCE [LARGE SCALE GENOMIC DNA]</scope>
    <source>
        <strain evidence="3 4">LMG 9581</strain>
    </source>
</reference>
<dbReference type="InterPro" id="IPR018389">
    <property type="entry name" value="DctP_fam"/>
</dbReference>
<organism evidence="3 4">
    <name type="scientific">Schinkia azotoformans LMG 9581</name>
    <dbReference type="NCBI Taxonomy" id="1131731"/>
    <lineage>
        <taxon>Bacteria</taxon>
        <taxon>Bacillati</taxon>
        <taxon>Bacillota</taxon>
        <taxon>Bacilli</taxon>
        <taxon>Bacillales</taxon>
        <taxon>Bacillaceae</taxon>
        <taxon>Calidifontibacillus/Schinkia group</taxon>
        <taxon>Schinkia</taxon>
    </lineage>
</organism>
<dbReference type="STRING" id="1131731.BAZO_08029"/>
<dbReference type="InterPro" id="IPR004682">
    <property type="entry name" value="TRAP_DctP"/>
</dbReference>
<dbReference type="AlphaFoldDB" id="K6DHM5"/>
<dbReference type="PIRSF" id="PIRSF006470">
    <property type="entry name" value="DctB"/>
    <property type="match status" value="1"/>
</dbReference>
<dbReference type="Proteomes" id="UP000006315">
    <property type="component" value="Unassembled WGS sequence"/>
</dbReference>
<dbReference type="GO" id="GO:0055085">
    <property type="term" value="P:transmembrane transport"/>
    <property type="evidence" value="ECO:0007669"/>
    <property type="project" value="InterPro"/>
</dbReference>
<dbReference type="EMBL" id="AJLR01000045">
    <property type="protein sequence ID" value="EKN67814.1"/>
    <property type="molecule type" value="Genomic_DNA"/>
</dbReference>
<accession>K6DHM5</accession>
<feature type="chain" id="PRO_5039153724" evidence="2">
    <location>
        <begin position="24"/>
        <end position="344"/>
    </location>
</feature>
<dbReference type="Pfam" id="PF03480">
    <property type="entry name" value="DctP"/>
    <property type="match status" value="1"/>
</dbReference>
<dbReference type="InterPro" id="IPR038404">
    <property type="entry name" value="TRAP_DctP_sf"/>
</dbReference>
<proteinExistence type="predicted"/>
<dbReference type="PATRIC" id="fig|1131731.3.peg.1679"/>
<evidence type="ECO:0000313" key="3">
    <source>
        <dbReference type="EMBL" id="EKN67814.1"/>
    </source>
</evidence>
<name>K6DHM5_SCHAZ</name>
<comment type="caution">
    <text evidence="3">The sequence shown here is derived from an EMBL/GenBank/DDBJ whole genome shotgun (WGS) entry which is preliminary data.</text>
</comment>
<dbReference type="GO" id="GO:0030246">
    <property type="term" value="F:carbohydrate binding"/>
    <property type="evidence" value="ECO:0007669"/>
    <property type="project" value="TreeGrafter"/>
</dbReference>
<dbReference type="PANTHER" id="PTHR33376:SF2">
    <property type="entry name" value="DICARBOXYLATE-BINDING PERIPLASMIC PROTEIN"/>
    <property type="match status" value="1"/>
</dbReference>
<dbReference type="SUPFAM" id="SSF53850">
    <property type="entry name" value="Periplasmic binding protein-like II"/>
    <property type="match status" value="1"/>
</dbReference>
<evidence type="ECO:0000313" key="4">
    <source>
        <dbReference type="Proteomes" id="UP000006315"/>
    </source>
</evidence>
<keyword evidence="4" id="KW-1185">Reference proteome</keyword>
<protein>
    <submittedName>
        <fullName evidence="3">Putative C4-dicarboxylate-binding periplasmic protein</fullName>
    </submittedName>
</protein>
<keyword evidence="1 2" id="KW-0732">Signal</keyword>
<feature type="signal peptide" evidence="2">
    <location>
        <begin position="1"/>
        <end position="23"/>
    </location>
</feature>
<sequence length="344" mass="37606">MKQKNSLKLSILAILSVLTLLLAGCGGGSQQASGGNEASGKEQTYTFKATHVTQETHVWHQTALKFGEELDKLSNGKMKLDVYPASQLGPEKDMVSQLETGAIDFGFLTNAYMSTRQESLNAWFMPFAFKSLKDAVAVRESAPAKDMLKELEAQGLVGLDFGFAGNRHILMKDGHIASPADLKGKKVRIIGSPAIQDFWTAIGAGPTAMPLPEVYTSLQTGVIDGIDIDLDALVTEKYYENAENLTLTNHFTFPTVIVMSQASYNKLSAEDQEIVKTAIKNAVDWGVQEAINRESANLETLKQAGVKVEELTDATSFESMIKQVEETYSQKSPIIKAFLEETKK</sequence>
<dbReference type="NCBIfam" id="NF037995">
    <property type="entry name" value="TRAP_S1"/>
    <property type="match status" value="1"/>
</dbReference>
<dbReference type="PANTHER" id="PTHR33376">
    <property type="match status" value="1"/>
</dbReference>
<dbReference type="PROSITE" id="PS51257">
    <property type="entry name" value="PROKAR_LIPOPROTEIN"/>
    <property type="match status" value="1"/>
</dbReference>
<gene>
    <name evidence="3" type="ORF">BAZO_08029</name>
</gene>
<dbReference type="Gene3D" id="3.40.190.170">
    <property type="entry name" value="Bacterial extracellular solute-binding protein, family 7"/>
    <property type="match status" value="1"/>
</dbReference>
<evidence type="ECO:0000256" key="2">
    <source>
        <dbReference type="SAM" id="SignalP"/>
    </source>
</evidence>
<dbReference type="NCBIfam" id="TIGR00787">
    <property type="entry name" value="dctP"/>
    <property type="match status" value="1"/>
</dbReference>